<dbReference type="RefSeq" id="WP_147023060.1">
    <property type="nucleotide sequence ID" value="NZ_BJYU01000204.1"/>
</dbReference>
<feature type="domain" description="Core-binding (CB)" evidence="7">
    <location>
        <begin position="99"/>
        <end position="177"/>
    </location>
</feature>
<gene>
    <name evidence="8" type="ORF">MAE02_62260</name>
</gene>
<keyword evidence="4" id="KW-0233">DNA recombination</keyword>
<dbReference type="Pfam" id="PF00589">
    <property type="entry name" value="Phage_integrase"/>
    <property type="match status" value="1"/>
</dbReference>
<comment type="caution">
    <text evidence="8">The sequence shown here is derived from an EMBL/GenBank/DDBJ whole genome shotgun (WGS) entry which is preliminary data.</text>
</comment>
<dbReference type="PROSITE" id="PS51900">
    <property type="entry name" value="CB"/>
    <property type="match status" value="1"/>
</dbReference>
<dbReference type="Gene3D" id="1.10.150.130">
    <property type="match status" value="1"/>
</dbReference>
<keyword evidence="2" id="KW-0229">DNA integration</keyword>
<dbReference type="GO" id="GO:0006310">
    <property type="term" value="P:DNA recombination"/>
    <property type="evidence" value="ECO:0007669"/>
    <property type="project" value="UniProtKB-KW"/>
</dbReference>
<evidence type="ECO:0000313" key="9">
    <source>
        <dbReference type="Proteomes" id="UP000321085"/>
    </source>
</evidence>
<dbReference type="Proteomes" id="UP000321085">
    <property type="component" value="Unassembled WGS sequence"/>
</dbReference>
<dbReference type="InterPro" id="IPR011010">
    <property type="entry name" value="DNA_brk_join_enz"/>
</dbReference>
<dbReference type="InterPro" id="IPR010998">
    <property type="entry name" value="Integrase_recombinase_N"/>
</dbReference>
<evidence type="ECO:0000259" key="6">
    <source>
        <dbReference type="PROSITE" id="PS51898"/>
    </source>
</evidence>
<organism evidence="8 9">
    <name type="scientific">Microvirga aerophila</name>
    <dbReference type="NCBI Taxonomy" id="670291"/>
    <lineage>
        <taxon>Bacteria</taxon>
        <taxon>Pseudomonadati</taxon>
        <taxon>Pseudomonadota</taxon>
        <taxon>Alphaproteobacteria</taxon>
        <taxon>Hyphomicrobiales</taxon>
        <taxon>Methylobacteriaceae</taxon>
        <taxon>Microvirga</taxon>
    </lineage>
</organism>
<dbReference type="SUPFAM" id="SSF56349">
    <property type="entry name" value="DNA breaking-rejoining enzymes"/>
    <property type="match status" value="1"/>
</dbReference>
<dbReference type="InterPro" id="IPR002104">
    <property type="entry name" value="Integrase_catalytic"/>
</dbReference>
<keyword evidence="3 5" id="KW-0238">DNA-binding</keyword>
<evidence type="ECO:0000256" key="2">
    <source>
        <dbReference type="ARBA" id="ARBA00022908"/>
    </source>
</evidence>
<dbReference type="CDD" id="cd00801">
    <property type="entry name" value="INT_P4_C"/>
    <property type="match status" value="1"/>
</dbReference>
<dbReference type="InterPro" id="IPR044068">
    <property type="entry name" value="CB"/>
</dbReference>
<evidence type="ECO:0000259" key="7">
    <source>
        <dbReference type="PROSITE" id="PS51900"/>
    </source>
</evidence>
<dbReference type="InterPro" id="IPR050808">
    <property type="entry name" value="Phage_Integrase"/>
</dbReference>
<proteinExistence type="inferred from homology"/>
<dbReference type="InterPro" id="IPR025166">
    <property type="entry name" value="Integrase_DNA_bind_dom"/>
</dbReference>
<dbReference type="GO" id="GO:0015074">
    <property type="term" value="P:DNA integration"/>
    <property type="evidence" value="ECO:0007669"/>
    <property type="project" value="UniProtKB-KW"/>
</dbReference>
<dbReference type="EMBL" id="BJYU01000204">
    <property type="protein sequence ID" value="GEO18530.1"/>
    <property type="molecule type" value="Genomic_DNA"/>
</dbReference>
<reference evidence="8 9" key="1">
    <citation type="submission" date="2019-07" db="EMBL/GenBank/DDBJ databases">
        <title>Whole genome shotgun sequence of Microvirga aerophila NBRC 106136.</title>
        <authorList>
            <person name="Hosoyama A."/>
            <person name="Uohara A."/>
            <person name="Ohji S."/>
            <person name="Ichikawa N."/>
        </authorList>
    </citation>
    <scope>NUCLEOTIDE SEQUENCE [LARGE SCALE GENOMIC DNA]</scope>
    <source>
        <strain evidence="8 9">NBRC 106136</strain>
    </source>
</reference>
<evidence type="ECO:0000256" key="4">
    <source>
        <dbReference type="ARBA" id="ARBA00023172"/>
    </source>
</evidence>
<dbReference type="Gene3D" id="3.30.160.390">
    <property type="entry name" value="Integrase, DNA-binding domain"/>
    <property type="match status" value="1"/>
</dbReference>
<dbReference type="InterPro" id="IPR013762">
    <property type="entry name" value="Integrase-like_cat_sf"/>
</dbReference>
<protein>
    <submittedName>
        <fullName evidence="8">Integrase</fullName>
    </submittedName>
</protein>
<sequence length="376" mass="42317">MARVNLTSKLIDTLPLPVGRKSIDYFDQRLPGLVLRASAGGARSWNVVYRHQGRARRLTLGRCDVISLDDARSRARVALCDVSRGIDPGEVKAQAASDLTFEELAAQFIEQHVRKLRSARKTERMIERELLSRWRNRKATSITRRDIAMLASEISGRAPVLANRVVATARRLYSWAISQGLVDQNPTDHVERPTSECARERVLTTSEIKSLWHAFDPHWSALFQLCLLTGQRVGEVLTMRWSDIDGDCWIIPDTKNGRQQRVPLTRQALQVLSEVPRRGEYVFATSKRPGGHLKGYRKAFNRACALANIKNARPHDLRRTAASMMASMGVSRLVIGQILNHADRSVTAVYDRYSYDAEKRTALGAWAEHLQGSAVL</sequence>
<evidence type="ECO:0000256" key="3">
    <source>
        <dbReference type="ARBA" id="ARBA00023125"/>
    </source>
</evidence>
<dbReference type="GO" id="GO:0003677">
    <property type="term" value="F:DNA binding"/>
    <property type="evidence" value="ECO:0007669"/>
    <property type="project" value="UniProtKB-UniRule"/>
</dbReference>
<feature type="domain" description="Tyr recombinase" evidence="6">
    <location>
        <begin position="198"/>
        <end position="363"/>
    </location>
</feature>
<dbReference type="Gene3D" id="1.10.443.10">
    <property type="entry name" value="Intergrase catalytic core"/>
    <property type="match status" value="1"/>
</dbReference>
<dbReference type="PANTHER" id="PTHR30629:SF2">
    <property type="entry name" value="PROPHAGE INTEGRASE INTS-RELATED"/>
    <property type="match status" value="1"/>
</dbReference>
<keyword evidence="9" id="KW-1185">Reference proteome</keyword>
<dbReference type="AlphaFoldDB" id="A0A512C2U3"/>
<dbReference type="InterPro" id="IPR053876">
    <property type="entry name" value="Phage_int_M"/>
</dbReference>
<dbReference type="Pfam" id="PF22022">
    <property type="entry name" value="Phage_int_M"/>
    <property type="match status" value="1"/>
</dbReference>
<evidence type="ECO:0000256" key="1">
    <source>
        <dbReference type="ARBA" id="ARBA00008857"/>
    </source>
</evidence>
<dbReference type="Pfam" id="PF13356">
    <property type="entry name" value="Arm-DNA-bind_3"/>
    <property type="match status" value="1"/>
</dbReference>
<dbReference type="PROSITE" id="PS51898">
    <property type="entry name" value="TYR_RECOMBINASE"/>
    <property type="match status" value="1"/>
</dbReference>
<dbReference type="InterPro" id="IPR038488">
    <property type="entry name" value="Integrase_DNA-bd_sf"/>
</dbReference>
<evidence type="ECO:0000256" key="5">
    <source>
        <dbReference type="PROSITE-ProRule" id="PRU01248"/>
    </source>
</evidence>
<accession>A0A512C2U3</accession>
<evidence type="ECO:0000313" key="8">
    <source>
        <dbReference type="EMBL" id="GEO18530.1"/>
    </source>
</evidence>
<name>A0A512C2U3_9HYPH</name>
<comment type="similarity">
    <text evidence="1">Belongs to the 'phage' integrase family.</text>
</comment>
<dbReference type="PANTHER" id="PTHR30629">
    <property type="entry name" value="PROPHAGE INTEGRASE"/>
    <property type="match status" value="1"/>
</dbReference>